<organism evidence="2 3">
    <name type="scientific">Alkalicoccus luteus</name>
    <dbReference type="NCBI Taxonomy" id="1237094"/>
    <lineage>
        <taxon>Bacteria</taxon>
        <taxon>Bacillati</taxon>
        <taxon>Bacillota</taxon>
        <taxon>Bacilli</taxon>
        <taxon>Bacillales</taxon>
        <taxon>Bacillaceae</taxon>
        <taxon>Alkalicoccus</taxon>
    </lineage>
</organism>
<gene>
    <name evidence="2" type="ORF">HCN83_17725</name>
</gene>
<feature type="coiled-coil region" evidence="1">
    <location>
        <begin position="41"/>
        <end position="100"/>
    </location>
</feature>
<dbReference type="SUPFAM" id="SSF46689">
    <property type="entry name" value="Homeodomain-like"/>
    <property type="match status" value="1"/>
</dbReference>
<name>A0A969TYR4_9BACI</name>
<evidence type="ECO:0000256" key="1">
    <source>
        <dbReference type="SAM" id="Coils"/>
    </source>
</evidence>
<dbReference type="GO" id="GO:0003677">
    <property type="term" value="F:DNA binding"/>
    <property type="evidence" value="ECO:0007669"/>
    <property type="project" value="InterPro"/>
</dbReference>
<accession>A0A969TYR4</accession>
<dbReference type="GO" id="GO:0004803">
    <property type="term" value="F:transposase activity"/>
    <property type="evidence" value="ECO:0007669"/>
    <property type="project" value="InterPro"/>
</dbReference>
<comment type="caution">
    <text evidence="2">The sequence shown here is derived from an EMBL/GenBank/DDBJ whole genome shotgun (WGS) entry which is preliminary data.</text>
</comment>
<dbReference type="Gene3D" id="1.10.10.60">
    <property type="entry name" value="Homeodomain-like"/>
    <property type="match status" value="1"/>
</dbReference>
<evidence type="ECO:0000313" key="3">
    <source>
        <dbReference type="Proteomes" id="UP000752012"/>
    </source>
</evidence>
<dbReference type="RefSeq" id="WP_168009772.1">
    <property type="nucleotide sequence ID" value="NZ_JAATHJ010000065.1"/>
</dbReference>
<dbReference type="InterPro" id="IPR002514">
    <property type="entry name" value="Transposase_8"/>
</dbReference>
<dbReference type="InterPro" id="IPR009057">
    <property type="entry name" value="Homeodomain-like_sf"/>
</dbReference>
<dbReference type="Pfam" id="PF01527">
    <property type="entry name" value="HTH_Tnp_1"/>
    <property type="match status" value="1"/>
</dbReference>
<reference evidence="2 3" key="1">
    <citation type="submission" date="2020-03" db="EMBL/GenBank/DDBJ databases">
        <title>Assessment of the enzymatic potential of alkaline-tolerant lipase obtained from Bacillus luteus H11 (technogenic soil) for the bioremediation of saline soils contaminated with petroleum substances.</title>
        <authorList>
            <person name="Kalwasinska A."/>
        </authorList>
    </citation>
    <scope>NUCLEOTIDE SEQUENCE [LARGE SCALE GENOMIC DNA]</scope>
    <source>
        <strain evidence="2 3">H11</strain>
    </source>
</reference>
<evidence type="ECO:0000313" key="2">
    <source>
        <dbReference type="EMBL" id="NJP39414.1"/>
    </source>
</evidence>
<dbReference type="AlphaFoldDB" id="A0A969TYR4"/>
<keyword evidence="3" id="KW-1185">Reference proteome</keyword>
<proteinExistence type="predicted"/>
<dbReference type="EMBL" id="JAATHJ010000065">
    <property type="protein sequence ID" value="NJP39414.1"/>
    <property type="molecule type" value="Genomic_DNA"/>
</dbReference>
<dbReference type="GO" id="GO:0006313">
    <property type="term" value="P:DNA transposition"/>
    <property type="evidence" value="ECO:0007669"/>
    <property type="project" value="InterPro"/>
</dbReference>
<protein>
    <submittedName>
        <fullName evidence="2">Transposase</fullName>
    </submittedName>
</protein>
<dbReference type="Proteomes" id="UP000752012">
    <property type="component" value="Unassembled WGS sequence"/>
</dbReference>
<sequence length="103" mass="12250">MSTEKKHYDKVFRRYVAKLAVQDGRRPVDLERELGVSYSSLLRWIKEYKAERREAEKAEQKTLYTATEYKGQVMSLEKANRELQEEVDILKKALHIFTENPEN</sequence>
<keyword evidence="1" id="KW-0175">Coiled coil</keyword>